<dbReference type="PATRIC" id="fig|1280946.3.peg.1355"/>
<keyword evidence="2" id="KW-1185">Reference proteome</keyword>
<dbReference type="STRING" id="1280946.HY29_12820"/>
<evidence type="ECO:0000313" key="1">
    <source>
        <dbReference type="EMBL" id="KCZ55412.1"/>
    </source>
</evidence>
<dbReference type="Proteomes" id="UP000027037">
    <property type="component" value="Unassembled WGS sequence"/>
</dbReference>
<reference evidence="1 2" key="1">
    <citation type="journal article" date="2014" name="Antonie Van Leeuwenhoek">
        <title>Hyphomonas beringensis sp. nov. and Hyphomonas chukchiensis sp. nov., isolated from surface seawater of the Bering Sea and Chukchi Sea.</title>
        <authorList>
            <person name="Li C."/>
            <person name="Lai Q."/>
            <person name="Li G."/>
            <person name="Dong C."/>
            <person name="Wang J."/>
            <person name="Liao Y."/>
            <person name="Shao Z."/>
        </authorList>
    </citation>
    <scope>NUCLEOTIDE SEQUENCE [LARGE SCALE GENOMIC DNA]</scope>
    <source>
        <strain evidence="1 2">25B14_1</strain>
    </source>
</reference>
<comment type="caution">
    <text evidence="1">The sequence shown here is derived from an EMBL/GenBank/DDBJ whole genome shotgun (WGS) entry which is preliminary data.</text>
</comment>
<name>A0A062UAR7_9PROT</name>
<protein>
    <submittedName>
        <fullName evidence="1">Uncharacterized protein</fullName>
    </submittedName>
</protein>
<evidence type="ECO:0000313" key="2">
    <source>
        <dbReference type="Proteomes" id="UP000027037"/>
    </source>
</evidence>
<dbReference type="EMBL" id="AWFF01000031">
    <property type="protein sequence ID" value="KCZ55412.1"/>
    <property type="molecule type" value="Genomic_DNA"/>
</dbReference>
<accession>A0A062UAR7</accession>
<dbReference type="AlphaFoldDB" id="A0A062UAR7"/>
<organism evidence="1 2">
    <name type="scientific">Hyphomonas beringensis</name>
    <dbReference type="NCBI Taxonomy" id="1280946"/>
    <lineage>
        <taxon>Bacteria</taxon>
        <taxon>Pseudomonadati</taxon>
        <taxon>Pseudomonadota</taxon>
        <taxon>Alphaproteobacteria</taxon>
        <taxon>Hyphomonadales</taxon>
        <taxon>Hyphomonadaceae</taxon>
        <taxon>Hyphomonas</taxon>
    </lineage>
</organism>
<proteinExistence type="predicted"/>
<sequence>MESLMCLPMDDTAMLCWLKNQVTVLEAWREELTCRPETSISMITRLEKHRSWLREEISRLDPGLKAA</sequence>
<gene>
    <name evidence="1" type="ORF">HY29_12820</name>
</gene>